<feature type="compositionally biased region" description="Pro residues" evidence="5">
    <location>
        <begin position="54"/>
        <end position="66"/>
    </location>
</feature>
<keyword evidence="8" id="KW-1185">Reference proteome</keyword>
<reference evidence="7" key="1">
    <citation type="submission" date="2020-09" db="EMBL/GenBank/DDBJ databases">
        <title>Genome-Enabled Discovery of Anthraquinone Biosynthesis in Senna tora.</title>
        <authorList>
            <person name="Kang S.-H."/>
            <person name="Pandey R.P."/>
            <person name="Lee C.-M."/>
            <person name="Sim J.-S."/>
            <person name="Jeong J.-T."/>
            <person name="Choi B.-S."/>
            <person name="Jung M."/>
            <person name="Ginzburg D."/>
            <person name="Zhao K."/>
            <person name="Won S.Y."/>
            <person name="Oh T.-J."/>
            <person name="Yu Y."/>
            <person name="Kim N.-H."/>
            <person name="Lee O.R."/>
            <person name="Lee T.-H."/>
            <person name="Bashyal P."/>
            <person name="Kim T.-S."/>
            <person name="Lee W.-H."/>
            <person name="Kawkins C."/>
            <person name="Kim C.-K."/>
            <person name="Kim J.S."/>
            <person name="Ahn B.O."/>
            <person name="Rhee S.Y."/>
            <person name="Sohng J.K."/>
        </authorList>
    </citation>
    <scope>NUCLEOTIDE SEQUENCE</scope>
    <source>
        <tissue evidence="7">Leaf</tissue>
    </source>
</reference>
<evidence type="ECO:0000256" key="3">
    <source>
        <dbReference type="ARBA" id="ARBA00022989"/>
    </source>
</evidence>
<comment type="subcellular location">
    <subcellularLocation>
        <location evidence="1">Membrane</location>
        <topology evidence="1">Multi-pass membrane protein</topology>
    </subcellularLocation>
</comment>
<evidence type="ECO:0000313" key="7">
    <source>
        <dbReference type="EMBL" id="KAF7840547.1"/>
    </source>
</evidence>
<dbReference type="PANTHER" id="PTHR10283">
    <property type="entry name" value="SOLUTE CARRIER FAMILY 13 MEMBER"/>
    <property type="match status" value="1"/>
</dbReference>
<dbReference type="OrthoDB" id="6493944at2759"/>
<feature type="transmembrane region" description="Helical" evidence="6">
    <location>
        <begin position="20"/>
        <end position="38"/>
    </location>
</feature>
<keyword evidence="2 6" id="KW-0812">Transmembrane</keyword>
<accession>A0A834XA47</accession>
<comment type="caution">
    <text evidence="7">The sequence shown here is derived from an EMBL/GenBank/DDBJ whole genome shotgun (WGS) entry which is preliminary data.</text>
</comment>
<feature type="region of interest" description="Disordered" evidence="5">
    <location>
        <begin position="48"/>
        <end position="75"/>
    </location>
</feature>
<dbReference type="Proteomes" id="UP000634136">
    <property type="component" value="Unassembled WGS sequence"/>
</dbReference>
<dbReference type="InterPro" id="IPR001898">
    <property type="entry name" value="SLC13A/DASS"/>
</dbReference>
<feature type="transmembrane region" description="Helical" evidence="6">
    <location>
        <begin position="485"/>
        <end position="505"/>
    </location>
</feature>
<proteinExistence type="predicted"/>
<keyword evidence="4 6" id="KW-0472">Membrane</keyword>
<evidence type="ECO:0000256" key="4">
    <source>
        <dbReference type="ARBA" id="ARBA00023136"/>
    </source>
</evidence>
<name>A0A834XA47_9FABA</name>
<dbReference type="GO" id="GO:0005886">
    <property type="term" value="C:plasma membrane"/>
    <property type="evidence" value="ECO:0007669"/>
    <property type="project" value="TreeGrafter"/>
</dbReference>
<organism evidence="7 8">
    <name type="scientific">Senna tora</name>
    <dbReference type="NCBI Taxonomy" id="362788"/>
    <lineage>
        <taxon>Eukaryota</taxon>
        <taxon>Viridiplantae</taxon>
        <taxon>Streptophyta</taxon>
        <taxon>Embryophyta</taxon>
        <taxon>Tracheophyta</taxon>
        <taxon>Spermatophyta</taxon>
        <taxon>Magnoliopsida</taxon>
        <taxon>eudicotyledons</taxon>
        <taxon>Gunneridae</taxon>
        <taxon>Pentapetalae</taxon>
        <taxon>rosids</taxon>
        <taxon>fabids</taxon>
        <taxon>Fabales</taxon>
        <taxon>Fabaceae</taxon>
        <taxon>Caesalpinioideae</taxon>
        <taxon>Cassia clade</taxon>
        <taxon>Senna</taxon>
    </lineage>
</organism>
<feature type="transmembrane region" description="Helical" evidence="6">
    <location>
        <begin position="327"/>
        <end position="353"/>
    </location>
</feature>
<feature type="transmembrane region" description="Helical" evidence="6">
    <location>
        <begin position="282"/>
        <end position="306"/>
    </location>
</feature>
<evidence type="ECO:0000256" key="2">
    <source>
        <dbReference type="ARBA" id="ARBA00022692"/>
    </source>
</evidence>
<dbReference type="PANTHER" id="PTHR10283:SF82">
    <property type="entry name" value="SOLUTE CARRIER FAMILY 13 MEMBER 2"/>
    <property type="match status" value="1"/>
</dbReference>
<feature type="transmembrane region" description="Helical" evidence="6">
    <location>
        <begin position="408"/>
        <end position="425"/>
    </location>
</feature>
<dbReference type="GO" id="GO:0015140">
    <property type="term" value="F:malate transmembrane transporter activity"/>
    <property type="evidence" value="ECO:0007669"/>
    <property type="project" value="UniProtKB-ARBA"/>
</dbReference>
<sequence length="570" mass="61979">MVVPVVPRGIVPINAPSSVAITGPYISSTGSILILHFLQDDRRPHSSAFLRRPQIPPPPSPRPHPTNTPHHPFQDQFPLNTPKFLCDLGSLTVPRGVPVREDRGRSFEQPEHAGGDRVGVRVVGDGGRAHGASADSVAHSYMDDVITLVLGSFILALAVERYNVHRRLALNVTLVFCGDPLNPPLLLLGLCGITFFVSMWMHNVATAVMMMPVATGILQRMPPPHEQSEAVNKFCRAVVLAVVYATPIGGSSTLTGTGVNLILVGMWKSLFPGAKPISFNTWFLFGFPVALLMLVAFWCILCLLYVQKGSGRALSRYLDKAHLKRDLEALGPMTFAEKMVLSTFGLLIVLWMTRRITDDIPGWGSLFHGLVGDGSVSVLVAVLLFIIPNKKQPGEKLMDWNECKKLPWKLILLLGGGFAIADGVQSSGLADVLSRALAFLENAPYWAIAPLVSLMSSIITEFITSNDATATLLIPLLYHIARTMHVHPLLLMVPGAIATEFAYWLPTSTPSNVVGFATGHIEIQDMLKLGVPLKLAGIAVLSLMMPTLGAIVFGLDDDDTRWITRTFSPH</sequence>
<protein>
    <submittedName>
        <fullName evidence="7">Tonoplast dicarboxylate transporter-like</fullName>
    </submittedName>
</protein>
<feature type="transmembrane region" description="Helical" evidence="6">
    <location>
        <begin position="145"/>
        <end position="164"/>
    </location>
</feature>
<feature type="transmembrane region" description="Helical" evidence="6">
    <location>
        <begin position="365"/>
        <end position="387"/>
    </location>
</feature>
<evidence type="ECO:0000256" key="6">
    <source>
        <dbReference type="SAM" id="Phobius"/>
    </source>
</evidence>
<evidence type="ECO:0000313" key="8">
    <source>
        <dbReference type="Proteomes" id="UP000634136"/>
    </source>
</evidence>
<feature type="transmembrane region" description="Helical" evidence="6">
    <location>
        <begin position="238"/>
        <end position="262"/>
    </location>
</feature>
<keyword evidence="3 6" id="KW-1133">Transmembrane helix</keyword>
<feature type="transmembrane region" description="Helical" evidence="6">
    <location>
        <begin position="445"/>
        <end position="464"/>
    </location>
</feature>
<dbReference type="AlphaFoldDB" id="A0A834XA47"/>
<dbReference type="EMBL" id="JAAIUW010000002">
    <property type="protein sequence ID" value="KAF7840547.1"/>
    <property type="molecule type" value="Genomic_DNA"/>
</dbReference>
<feature type="transmembrane region" description="Helical" evidence="6">
    <location>
        <begin position="184"/>
        <end position="217"/>
    </location>
</feature>
<gene>
    <name evidence="7" type="ORF">G2W53_002845</name>
</gene>
<feature type="transmembrane region" description="Helical" evidence="6">
    <location>
        <begin position="535"/>
        <end position="555"/>
    </location>
</feature>
<dbReference type="Pfam" id="PF00939">
    <property type="entry name" value="Na_sulph_symp"/>
    <property type="match status" value="1"/>
</dbReference>
<evidence type="ECO:0000256" key="5">
    <source>
        <dbReference type="SAM" id="MobiDB-lite"/>
    </source>
</evidence>
<evidence type="ECO:0000256" key="1">
    <source>
        <dbReference type="ARBA" id="ARBA00004141"/>
    </source>
</evidence>